<evidence type="ECO:0000313" key="1">
    <source>
        <dbReference type="EMBL" id="SUP79483.1"/>
    </source>
</evidence>
<gene>
    <name evidence="1" type="ORF">NCTC12020_02017</name>
</gene>
<organism evidence="1 2">
    <name type="scientific">Veillonella criceti</name>
    <dbReference type="NCBI Taxonomy" id="103891"/>
    <lineage>
        <taxon>Bacteria</taxon>
        <taxon>Bacillati</taxon>
        <taxon>Bacillota</taxon>
        <taxon>Negativicutes</taxon>
        <taxon>Veillonellales</taxon>
        <taxon>Veillonellaceae</taxon>
        <taxon>Veillonella</taxon>
    </lineage>
</organism>
<dbReference type="EMBL" id="UHIO01000002">
    <property type="protein sequence ID" value="SUP79483.1"/>
    <property type="molecule type" value="Genomic_DNA"/>
</dbReference>
<protein>
    <submittedName>
        <fullName evidence="1">Uncharacterized protein</fullName>
    </submittedName>
</protein>
<sequence>MLESFNSSDGNIERQKEISLAYYSYARGSYKQLGEDHFNRVKALASSKERQELENLLDIGRRVYQRQSKNRTRI</sequence>
<evidence type="ECO:0000313" key="2">
    <source>
        <dbReference type="Proteomes" id="UP000255367"/>
    </source>
</evidence>
<accession>A0A380Q148</accession>
<reference evidence="1 2" key="1">
    <citation type="submission" date="2018-06" db="EMBL/GenBank/DDBJ databases">
        <authorList>
            <consortium name="Pathogen Informatics"/>
            <person name="Doyle S."/>
        </authorList>
    </citation>
    <scope>NUCLEOTIDE SEQUENCE [LARGE SCALE GENOMIC DNA]</scope>
    <source>
        <strain evidence="1 2">NCTC12020</strain>
    </source>
</reference>
<dbReference type="Proteomes" id="UP000255367">
    <property type="component" value="Unassembled WGS sequence"/>
</dbReference>
<name>A0A380Q148_9FIRM</name>
<keyword evidence="2" id="KW-1185">Reference proteome</keyword>
<proteinExistence type="predicted"/>
<dbReference type="AlphaFoldDB" id="A0A380Q148"/>